<keyword evidence="3" id="KW-1185">Reference proteome</keyword>
<protein>
    <submittedName>
        <fullName evidence="2">Uncharacterized protein</fullName>
    </submittedName>
</protein>
<dbReference type="Proteomes" id="UP000198901">
    <property type="component" value="Unassembled WGS sequence"/>
</dbReference>
<sequence>MKVLPQTKVKQRTPEDDLPRVQRMARLVALWVAFGSVFVFFFKLLFF</sequence>
<evidence type="ECO:0000256" key="1">
    <source>
        <dbReference type="SAM" id="Phobius"/>
    </source>
</evidence>
<accession>A0A1G9WTL1</accession>
<dbReference type="RefSeq" id="WP_176785641.1">
    <property type="nucleotide sequence ID" value="NZ_FNGS01000010.1"/>
</dbReference>
<dbReference type="AlphaFoldDB" id="A0A1G9WTL1"/>
<organism evidence="2 3">
    <name type="scientific">Siphonobacter aquaeclarae</name>
    <dbReference type="NCBI Taxonomy" id="563176"/>
    <lineage>
        <taxon>Bacteria</taxon>
        <taxon>Pseudomonadati</taxon>
        <taxon>Bacteroidota</taxon>
        <taxon>Cytophagia</taxon>
        <taxon>Cytophagales</taxon>
        <taxon>Cytophagaceae</taxon>
        <taxon>Siphonobacter</taxon>
    </lineage>
</organism>
<feature type="transmembrane region" description="Helical" evidence="1">
    <location>
        <begin position="27"/>
        <end position="46"/>
    </location>
</feature>
<keyword evidence="1" id="KW-1133">Transmembrane helix</keyword>
<name>A0A1G9WTL1_9BACT</name>
<dbReference type="EMBL" id="FNGS01000010">
    <property type="protein sequence ID" value="SDM87473.1"/>
    <property type="molecule type" value="Genomic_DNA"/>
</dbReference>
<proteinExistence type="predicted"/>
<keyword evidence="1" id="KW-0472">Membrane</keyword>
<keyword evidence="1" id="KW-0812">Transmembrane</keyword>
<gene>
    <name evidence="2" type="ORF">SAMN04488090_4420</name>
</gene>
<reference evidence="2 3" key="1">
    <citation type="submission" date="2016-10" db="EMBL/GenBank/DDBJ databases">
        <authorList>
            <person name="de Groot N.N."/>
        </authorList>
    </citation>
    <scope>NUCLEOTIDE SEQUENCE [LARGE SCALE GENOMIC DNA]</scope>
    <source>
        <strain evidence="2 3">DSM 21668</strain>
    </source>
</reference>
<evidence type="ECO:0000313" key="2">
    <source>
        <dbReference type="EMBL" id="SDM87473.1"/>
    </source>
</evidence>
<evidence type="ECO:0000313" key="3">
    <source>
        <dbReference type="Proteomes" id="UP000198901"/>
    </source>
</evidence>